<protein>
    <submittedName>
        <fullName evidence="1">Uncharacterized protein</fullName>
    </submittedName>
</protein>
<dbReference type="KEGG" id="ssyi:EKG83_25770"/>
<dbReference type="AlphaFoldDB" id="A0A5Q0H2N6"/>
<dbReference type="Proteomes" id="UP000325787">
    <property type="component" value="Chromosome"/>
</dbReference>
<proteinExistence type="predicted"/>
<keyword evidence="2" id="KW-1185">Reference proteome</keyword>
<accession>A0A5Q0H2N6</accession>
<dbReference type="RefSeq" id="WP_033433550.1">
    <property type="nucleotide sequence ID" value="NZ_CP034550.1"/>
</dbReference>
<evidence type="ECO:0000313" key="1">
    <source>
        <dbReference type="EMBL" id="QFZ20373.1"/>
    </source>
</evidence>
<dbReference type="OrthoDB" id="10008810at2"/>
<dbReference type="EMBL" id="CP034550">
    <property type="protein sequence ID" value="QFZ20373.1"/>
    <property type="molecule type" value="Genomic_DNA"/>
</dbReference>
<organism evidence="1 2">
    <name type="scientific">Saccharothrix syringae</name>
    <name type="common">Nocardiopsis syringae</name>
    <dbReference type="NCBI Taxonomy" id="103733"/>
    <lineage>
        <taxon>Bacteria</taxon>
        <taxon>Bacillati</taxon>
        <taxon>Actinomycetota</taxon>
        <taxon>Actinomycetes</taxon>
        <taxon>Pseudonocardiales</taxon>
        <taxon>Pseudonocardiaceae</taxon>
        <taxon>Saccharothrix</taxon>
    </lineage>
</organism>
<sequence length="164" mass="18159">MELLGRAVGILTPRMENVVEPAEQPDTSHQAPHVYGHCDRYDELRAHRDVLGQIGIAVATSSDIALRVAESVGSRHQVEDARNLRAQFEQLYAHEVFHRFVAALGGSGTDYPQASSPMLTPVVPLLRAFHGSAERLCFSLEHRVALMRANSENRPDPDSRLPET</sequence>
<name>A0A5Q0H2N6_SACSY</name>
<reference evidence="2" key="1">
    <citation type="journal article" date="2021" name="Curr. Microbiol.">
        <title>Complete genome of nocamycin-producing strain Saccharothrix syringae NRRL B-16468 reveals the biosynthetic potential for secondary metabolites.</title>
        <authorList>
            <person name="Mo X."/>
            <person name="Yang S."/>
        </authorList>
    </citation>
    <scope>NUCLEOTIDE SEQUENCE [LARGE SCALE GENOMIC DNA]</scope>
    <source>
        <strain evidence="2">ATCC 51364 / DSM 43886 / JCM 6844 / KCTC 9398 / NBRC 14523 / NRRL B-16468 / INA 2240</strain>
    </source>
</reference>
<gene>
    <name evidence="1" type="ORF">EKG83_25770</name>
</gene>
<evidence type="ECO:0000313" key="2">
    <source>
        <dbReference type="Proteomes" id="UP000325787"/>
    </source>
</evidence>